<dbReference type="AlphaFoldDB" id="A0A512D3H5"/>
<feature type="transmembrane region" description="Helical" evidence="1">
    <location>
        <begin position="32"/>
        <end position="50"/>
    </location>
</feature>
<evidence type="ECO:0000256" key="1">
    <source>
        <dbReference type="SAM" id="Phobius"/>
    </source>
</evidence>
<feature type="transmembrane region" description="Helical" evidence="1">
    <location>
        <begin position="322"/>
        <end position="339"/>
    </location>
</feature>
<evidence type="ECO:0000313" key="3">
    <source>
        <dbReference type="EMBL" id="GEO31021.1"/>
    </source>
</evidence>
<feature type="transmembrane region" description="Helical" evidence="1">
    <location>
        <begin position="120"/>
        <end position="140"/>
    </location>
</feature>
<feature type="transmembrane region" description="Helical" evidence="1">
    <location>
        <begin position="412"/>
        <end position="432"/>
    </location>
</feature>
<feature type="transmembrane region" description="Helical" evidence="1">
    <location>
        <begin position="62"/>
        <end position="86"/>
    </location>
</feature>
<keyword evidence="1" id="KW-1133">Transmembrane helix</keyword>
<feature type="transmembrane region" description="Helical" evidence="1">
    <location>
        <begin position="444"/>
        <end position="464"/>
    </location>
</feature>
<accession>A0A512D3H5</accession>
<feature type="transmembrane region" description="Helical" evidence="1">
    <location>
        <begin position="568"/>
        <end position="590"/>
    </location>
</feature>
<feature type="chain" id="PRO_5039554637" description="Glycosyltransferase RgtA/B/C/D-like domain-containing protein" evidence="2">
    <location>
        <begin position="23"/>
        <end position="734"/>
    </location>
</feature>
<evidence type="ECO:0000256" key="2">
    <source>
        <dbReference type="SAM" id="SignalP"/>
    </source>
</evidence>
<dbReference type="Proteomes" id="UP000321534">
    <property type="component" value="Unassembled WGS sequence"/>
</dbReference>
<sequence length="734" mass="77367">MLHRLVPPVMTAAVLVTAIAVAAASHTPGTDIAKQVAYVVLGVLAPGTIVHRSLRGPRTTWVADLALGAATGLALELAAWAVFTALHLQQALWAWPVLTLPLLLVRGTRRRILARPTQSWGPWAGVALGLACMLMVLLVYRGYMVDYPLPPAGAPYYPDLMWHMGLVHEATRSVPLLTPQSIADGTLRYHWFSNAHIAASSMMTGSDVAVVFLRLWVLPIVVLVVLLTAVLAHRVSGRPWVGALAGWFVVPTLGYTFWPGLLNASNHLNPLSPSQVFSTVLALLLVITLVDLVRADGRPAAGTLAVAAIAALATSGSKSSALPVVLGGVGVAFLAALVLRRNRLLLIGSGVVLAVLTAIAFAFVAGGDAGSGYQLFSALSLFSPYREIVTARPNLGAPVLDGLVHTPGVGPVLLVALVLIALLTYGRLLAGFIPFFQRALRTDLAAWLLSGLCLAPFLPFFVIAHGGYSQFYFVFGAIPFGSALWAWSIGELVGDSRTRARAAAATFAVVGVLTAVAAVALPGRVRPVGRAAQAAQLWTFVGQVAVCAVVLLAILVAALVLRRRGRDWLMPVAACAVVAPLLVTGSVGLLRLHSKAPTTSNPHLLSQDLAAAWIEGHVPLYDVMATNDHCLSGTGTTCNAREWWISGLGGRRVLLEGWAYLPGAAAHKGYDDPALYALNQAAFTRPDASTLGAVRDRGVRWLVADTQAGAVSPALSSLTTKVFQSGTVSVYKLR</sequence>
<reference evidence="3 4" key="1">
    <citation type="submission" date="2019-07" db="EMBL/GenBank/DDBJ databases">
        <title>Whole genome shotgun sequence of Terrabacter aerolatus NBRC 106305.</title>
        <authorList>
            <person name="Hosoyama A."/>
            <person name="Uohara A."/>
            <person name="Ohji S."/>
            <person name="Ichikawa N."/>
        </authorList>
    </citation>
    <scope>NUCLEOTIDE SEQUENCE [LARGE SCALE GENOMIC DNA]</scope>
    <source>
        <strain evidence="3 4">NBRC 106305</strain>
    </source>
</reference>
<dbReference type="EMBL" id="BJYX01000015">
    <property type="protein sequence ID" value="GEO31021.1"/>
    <property type="molecule type" value="Genomic_DNA"/>
</dbReference>
<proteinExistence type="predicted"/>
<feature type="transmembrane region" description="Helical" evidence="1">
    <location>
        <begin position="244"/>
        <end position="262"/>
    </location>
</feature>
<feature type="transmembrane region" description="Helical" evidence="1">
    <location>
        <begin position="540"/>
        <end position="561"/>
    </location>
</feature>
<evidence type="ECO:0000313" key="4">
    <source>
        <dbReference type="Proteomes" id="UP000321534"/>
    </source>
</evidence>
<feature type="transmembrane region" description="Helical" evidence="1">
    <location>
        <begin position="470"/>
        <end position="490"/>
    </location>
</feature>
<protein>
    <recommendedName>
        <fullName evidence="5">Glycosyltransferase RgtA/B/C/D-like domain-containing protein</fullName>
    </recommendedName>
</protein>
<keyword evidence="1" id="KW-0812">Transmembrane</keyword>
<evidence type="ECO:0008006" key="5">
    <source>
        <dbReference type="Google" id="ProtNLM"/>
    </source>
</evidence>
<comment type="caution">
    <text evidence="3">The sequence shown here is derived from an EMBL/GenBank/DDBJ whole genome shotgun (WGS) entry which is preliminary data.</text>
</comment>
<organism evidence="3 4">
    <name type="scientific">Terrabacter aerolatus</name>
    <dbReference type="NCBI Taxonomy" id="422442"/>
    <lineage>
        <taxon>Bacteria</taxon>
        <taxon>Bacillati</taxon>
        <taxon>Actinomycetota</taxon>
        <taxon>Actinomycetes</taxon>
        <taxon>Micrococcales</taxon>
        <taxon>Intrasporangiaceae</taxon>
        <taxon>Terrabacter</taxon>
    </lineage>
</organism>
<gene>
    <name evidence="3" type="ORF">TAE01_28310</name>
</gene>
<keyword evidence="2" id="KW-0732">Signal</keyword>
<keyword evidence="4" id="KW-1185">Reference proteome</keyword>
<feature type="transmembrane region" description="Helical" evidence="1">
    <location>
        <begin position="344"/>
        <end position="365"/>
    </location>
</feature>
<feature type="transmembrane region" description="Helical" evidence="1">
    <location>
        <begin position="502"/>
        <end position="520"/>
    </location>
</feature>
<feature type="signal peptide" evidence="2">
    <location>
        <begin position="1"/>
        <end position="22"/>
    </location>
</feature>
<feature type="transmembrane region" description="Helical" evidence="1">
    <location>
        <begin position="300"/>
        <end position="316"/>
    </location>
</feature>
<keyword evidence="1" id="KW-0472">Membrane</keyword>
<name>A0A512D3H5_9MICO</name>
<feature type="transmembrane region" description="Helical" evidence="1">
    <location>
        <begin position="211"/>
        <end position="232"/>
    </location>
</feature>
<feature type="transmembrane region" description="Helical" evidence="1">
    <location>
        <begin position="274"/>
        <end position="293"/>
    </location>
</feature>
<feature type="transmembrane region" description="Helical" evidence="1">
    <location>
        <begin position="92"/>
        <end position="108"/>
    </location>
</feature>